<evidence type="ECO:0000259" key="3">
    <source>
        <dbReference type="Pfam" id="PF05225"/>
    </source>
</evidence>
<dbReference type="OrthoDB" id="10031330at2759"/>
<keyword evidence="5" id="KW-1185">Reference proteome</keyword>
<dbReference type="InterPro" id="IPR007889">
    <property type="entry name" value="HTH_Psq"/>
</dbReference>
<feature type="domain" description="HTH psq-type" evidence="3">
    <location>
        <begin position="105"/>
        <end position="135"/>
    </location>
</feature>
<feature type="non-terminal residue" evidence="4">
    <location>
        <position position="230"/>
    </location>
</feature>
<evidence type="ECO:0000256" key="2">
    <source>
        <dbReference type="SAM" id="MobiDB-lite"/>
    </source>
</evidence>
<evidence type="ECO:0000313" key="4">
    <source>
        <dbReference type="EMBL" id="CAA9998529.1"/>
    </source>
</evidence>
<reference evidence="4 5" key="1">
    <citation type="submission" date="2020-02" db="EMBL/GenBank/DDBJ databases">
        <authorList>
            <person name="Ferguson B K."/>
        </authorList>
    </citation>
    <scope>NUCLEOTIDE SEQUENCE [LARGE SCALE GENOMIC DNA]</scope>
</reference>
<proteinExistence type="predicted"/>
<organism evidence="4 5">
    <name type="scientific">Nesidiocoris tenuis</name>
    <dbReference type="NCBI Taxonomy" id="355587"/>
    <lineage>
        <taxon>Eukaryota</taxon>
        <taxon>Metazoa</taxon>
        <taxon>Ecdysozoa</taxon>
        <taxon>Arthropoda</taxon>
        <taxon>Hexapoda</taxon>
        <taxon>Insecta</taxon>
        <taxon>Pterygota</taxon>
        <taxon>Neoptera</taxon>
        <taxon>Paraneoptera</taxon>
        <taxon>Hemiptera</taxon>
        <taxon>Heteroptera</taxon>
        <taxon>Panheteroptera</taxon>
        <taxon>Cimicomorpha</taxon>
        <taxon>Miridae</taxon>
        <taxon>Dicyphina</taxon>
        <taxon>Nesidiocoris</taxon>
    </lineage>
</organism>
<gene>
    <name evidence="4" type="ORF">NTEN_LOCUS4812</name>
</gene>
<dbReference type="GO" id="GO:0003677">
    <property type="term" value="F:DNA binding"/>
    <property type="evidence" value="ECO:0007669"/>
    <property type="project" value="InterPro"/>
</dbReference>
<accession>A0A6H5G8L6</accession>
<dbReference type="AlphaFoldDB" id="A0A6H5G8L6"/>
<name>A0A6H5G8L6_9HEMI</name>
<protein>
    <recommendedName>
        <fullName evidence="3">HTH psq-type domain-containing protein</fullName>
    </recommendedName>
</protein>
<feature type="compositionally biased region" description="Basic residues" evidence="2">
    <location>
        <begin position="74"/>
        <end position="92"/>
    </location>
</feature>
<feature type="region of interest" description="Disordered" evidence="2">
    <location>
        <begin position="64"/>
        <end position="101"/>
    </location>
</feature>
<evidence type="ECO:0000256" key="1">
    <source>
        <dbReference type="ARBA" id="ARBA00004123"/>
    </source>
</evidence>
<dbReference type="Proteomes" id="UP000479000">
    <property type="component" value="Unassembled WGS sequence"/>
</dbReference>
<dbReference type="InterPro" id="IPR009057">
    <property type="entry name" value="Homeodomain-like_sf"/>
</dbReference>
<dbReference type="Pfam" id="PF05225">
    <property type="entry name" value="HTH_psq"/>
    <property type="match status" value="1"/>
</dbReference>
<dbReference type="EMBL" id="CADCXU010007183">
    <property type="protein sequence ID" value="CAA9998529.1"/>
    <property type="molecule type" value="Genomic_DNA"/>
</dbReference>
<dbReference type="GO" id="GO:0005634">
    <property type="term" value="C:nucleus"/>
    <property type="evidence" value="ECO:0007669"/>
    <property type="project" value="UniProtKB-SubCell"/>
</dbReference>
<comment type="subcellular location">
    <subcellularLocation>
        <location evidence="1">Nucleus</location>
    </subcellularLocation>
</comment>
<dbReference type="SUPFAM" id="SSF46689">
    <property type="entry name" value="Homeodomain-like"/>
    <property type="match status" value="1"/>
</dbReference>
<sequence length="230" mass="25864">MDKRSDSNLISPEAILLRVPVQNRLREFAIEFIWDWIGLVDSRFRKLYVTKYRKHITYDKYSPSKKPVTIMAPPHRRTRRKKSGKAKSKKSKSTPPASRKQYTVTQMMAAIDAVSNGMPVATAARTHGVPRITLLYKTTGKSPIQKNPGPSTVLTEEEESRMNAFIPHLSVLCQLLGSQQKGRQVGGLVASCPFRGAINKKQRQSHKLNLCCTGGTREVKPHIKLRINCG</sequence>
<dbReference type="Gene3D" id="1.10.10.60">
    <property type="entry name" value="Homeodomain-like"/>
    <property type="match status" value="1"/>
</dbReference>
<evidence type="ECO:0000313" key="5">
    <source>
        <dbReference type="Proteomes" id="UP000479000"/>
    </source>
</evidence>